<keyword evidence="4" id="KW-1185">Reference proteome</keyword>
<comment type="caution">
    <text evidence="3">The sequence shown here is derived from an EMBL/GenBank/DDBJ whole genome shotgun (WGS) entry which is preliminary data.</text>
</comment>
<dbReference type="PANTHER" id="PTHR43747">
    <property type="entry name" value="FAD-BINDING PROTEIN"/>
    <property type="match status" value="1"/>
</dbReference>
<comment type="similarity">
    <text evidence="2">Belongs to the flavin-dependent halogenase family. Bacterial tryptophan halogenase subfamily.</text>
</comment>
<evidence type="ECO:0000313" key="4">
    <source>
        <dbReference type="Proteomes" id="UP000182762"/>
    </source>
</evidence>
<name>A0A1I6C3P5_9BACI</name>
<dbReference type="EMBL" id="FOXX01000023">
    <property type="protein sequence ID" value="SFQ87823.1"/>
    <property type="molecule type" value="Genomic_DNA"/>
</dbReference>
<gene>
    <name evidence="3" type="ORF">SAMN02745910_04897</name>
</gene>
<protein>
    <submittedName>
        <fullName evidence="3">2-polyprenyl-6-methoxyphenol hydroxylase</fullName>
    </submittedName>
</protein>
<accession>A0A1I6C3P5</accession>
<dbReference type="InterPro" id="IPR050816">
    <property type="entry name" value="Flavin-dep_Halogenase_NPB"/>
</dbReference>
<dbReference type="PANTHER" id="PTHR43747:SF5">
    <property type="entry name" value="FAD-BINDING DOMAIN-CONTAINING PROTEIN"/>
    <property type="match status" value="1"/>
</dbReference>
<evidence type="ECO:0000256" key="2">
    <source>
        <dbReference type="ARBA" id="ARBA00038396"/>
    </source>
</evidence>
<evidence type="ECO:0000313" key="3">
    <source>
        <dbReference type="EMBL" id="SFQ87823.1"/>
    </source>
</evidence>
<evidence type="ECO:0000256" key="1">
    <source>
        <dbReference type="ARBA" id="ARBA00023002"/>
    </source>
</evidence>
<organism evidence="3 4">
    <name type="scientific">Priestia endophytica DSM 13796</name>
    <dbReference type="NCBI Taxonomy" id="1121089"/>
    <lineage>
        <taxon>Bacteria</taxon>
        <taxon>Bacillati</taxon>
        <taxon>Bacillota</taxon>
        <taxon>Bacilli</taxon>
        <taxon>Bacillales</taxon>
        <taxon>Bacillaceae</taxon>
        <taxon>Priestia</taxon>
    </lineage>
</organism>
<dbReference type="InterPro" id="IPR036188">
    <property type="entry name" value="FAD/NAD-bd_sf"/>
</dbReference>
<dbReference type="SUPFAM" id="SSF51905">
    <property type="entry name" value="FAD/NAD(P)-binding domain"/>
    <property type="match status" value="1"/>
</dbReference>
<dbReference type="Proteomes" id="UP000182762">
    <property type="component" value="Unassembled WGS sequence"/>
</dbReference>
<proteinExistence type="inferred from homology"/>
<keyword evidence="1" id="KW-0560">Oxidoreductase</keyword>
<sequence length="497" mass="56020">MMIKTGVSFKKGNWEKAIVIGGGMAGLLSARVLSDYYAEVLIIEKDDLPVKPEIRAGTPQAFHPHRFTPRGKMIIERLFPGFNDELLTCGAPSTQNKMIHQTNQYGSLVMSNTENDATFSRALLEWVCRQRVKKISNVQFLTKVDVIGLLMTSDQTVVTGVHIREREQLGQQKTLGADLVIDTSGRSSKLGKWLQHLGFDVPNPDILKVSLGYSTRHYKIPSHLSVKWDVIRIAGDPSNRTLTGVFSTIENNIAETVLYSPGGHYPTTNVDEYEQEIAKLADPLIAEVLQELEPITVPRGYRVTELFRQHFEEMEQWPSGLLVLGDAFCNFDPIFGQGITMAAIEVEMLESCLREQRNYPLPYFERNLLQKMNEIVEPAWWLNCVADLPWKGVSYVGTPLKGIEFAQKYFELYIKHATTKRNFELYGLYWAVNTLLLPLDKIINSQMLAAILASEETSSESKELLCELSKASGQTLDEQLSQLISPFPSTAYEHLNA</sequence>
<dbReference type="Gene3D" id="3.50.50.60">
    <property type="entry name" value="FAD/NAD(P)-binding domain"/>
    <property type="match status" value="1"/>
</dbReference>
<reference evidence="3 4" key="1">
    <citation type="submission" date="2016-10" db="EMBL/GenBank/DDBJ databases">
        <authorList>
            <person name="Varghese N."/>
            <person name="Submissions S."/>
        </authorList>
    </citation>
    <scope>NUCLEOTIDE SEQUENCE [LARGE SCALE GENOMIC DNA]</scope>
    <source>
        <strain evidence="3 4">DSM 13796</strain>
    </source>
</reference>